<dbReference type="PANTHER" id="PTHR38340">
    <property type="entry name" value="S-LAYER PROTEIN"/>
    <property type="match status" value="1"/>
</dbReference>
<dbReference type="InterPro" id="IPR050557">
    <property type="entry name" value="RTX_toxin/Mannuronan_C5-epim"/>
</dbReference>
<organism evidence="3 4">
    <name type="scientific">Falsiroseomonas algicola</name>
    <dbReference type="NCBI Taxonomy" id="2716930"/>
    <lineage>
        <taxon>Bacteria</taxon>
        <taxon>Pseudomonadati</taxon>
        <taxon>Pseudomonadota</taxon>
        <taxon>Alphaproteobacteria</taxon>
        <taxon>Acetobacterales</taxon>
        <taxon>Roseomonadaceae</taxon>
        <taxon>Falsiroseomonas</taxon>
    </lineage>
</organism>
<dbReference type="GO" id="GO:0005509">
    <property type="term" value="F:calcium ion binding"/>
    <property type="evidence" value="ECO:0007669"/>
    <property type="project" value="InterPro"/>
</dbReference>
<dbReference type="InterPro" id="IPR012334">
    <property type="entry name" value="Pectin_lyas_fold"/>
</dbReference>
<dbReference type="Gene3D" id="2.150.10.10">
    <property type="entry name" value="Serralysin-like metalloprotease, C-terminal"/>
    <property type="match status" value="2"/>
</dbReference>
<dbReference type="InterPro" id="IPR006626">
    <property type="entry name" value="PbH1"/>
</dbReference>
<dbReference type="InterPro" id="IPR011050">
    <property type="entry name" value="Pectin_lyase_fold/virulence"/>
</dbReference>
<comment type="subcellular location">
    <subcellularLocation>
        <location evidence="1">Secreted</location>
    </subcellularLocation>
</comment>
<dbReference type="SUPFAM" id="SSF51126">
    <property type="entry name" value="Pectin lyase-like"/>
    <property type="match status" value="1"/>
</dbReference>
<dbReference type="PANTHER" id="PTHR38340:SF1">
    <property type="entry name" value="S-LAYER PROTEIN"/>
    <property type="match status" value="1"/>
</dbReference>
<proteinExistence type="predicted"/>
<dbReference type="RefSeq" id="WP_164698307.1">
    <property type="nucleotide sequence ID" value="NZ_JAAIKB010000041.1"/>
</dbReference>
<dbReference type="Gene3D" id="2.160.20.10">
    <property type="entry name" value="Single-stranded right-handed beta-helix, Pectin lyase-like"/>
    <property type="match status" value="1"/>
</dbReference>
<dbReference type="Pfam" id="PF00353">
    <property type="entry name" value="HemolysinCabind"/>
    <property type="match status" value="3"/>
</dbReference>
<dbReference type="Proteomes" id="UP000475385">
    <property type="component" value="Unassembled WGS sequence"/>
</dbReference>
<name>A0A6M1LVA9_9PROT</name>
<gene>
    <name evidence="3" type="ORF">G3576_30775</name>
</gene>
<accession>A0A6M1LVA9</accession>
<dbReference type="PRINTS" id="PR00313">
    <property type="entry name" value="CABNDNGRPT"/>
</dbReference>
<dbReference type="InterPro" id="IPR018511">
    <property type="entry name" value="Hemolysin-typ_Ca-bd_CS"/>
</dbReference>
<dbReference type="EMBL" id="JAAIKB010000041">
    <property type="protein sequence ID" value="NGM24401.1"/>
    <property type="molecule type" value="Genomic_DNA"/>
</dbReference>
<evidence type="ECO:0000256" key="2">
    <source>
        <dbReference type="ARBA" id="ARBA00022525"/>
    </source>
</evidence>
<reference evidence="3 4" key="2">
    <citation type="submission" date="2020-03" db="EMBL/GenBank/DDBJ databases">
        <title>Roseomonas stagni sp. nov., isolated from pond water in Japan.</title>
        <authorList>
            <person name="Furuhata K."/>
            <person name="Miyamoto H."/>
            <person name="Goto K."/>
        </authorList>
    </citation>
    <scope>NUCLEOTIDE SEQUENCE [LARGE SCALE GENOMIC DNA]</scope>
    <source>
        <strain evidence="3 4">PeD5</strain>
    </source>
</reference>
<protein>
    <recommendedName>
        <fullName evidence="5">Right handed beta helix domain-containing protein</fullName>
    </recommendedName>
</protein>
<evidence type="ECO:0000256" key="1">
    <source>
        <dbReference type="ARBA" id="ARBA00004613"/>
    </source>
</evidence>
<comment type="caution">
    <text evidence="3">The sequence shown here is derived from an EMBL/GenBank/DDBJ whole genome shotgun (WGS) entry which is preliminary data.</text>
</comment>
<keyword evidence="2" id="KW-0964">Secreted</keyword>
<evidence type="ECO:0000313" key="4">
    <source>
        <dbReference type="Proteomes" id="UP000475385"/>
    </source>
</evidence>
<sequence>MVISVGTSRSISVESYRRSGMTDSQVIEAALVDARRQGVEDVVFGSRSYALDKTIVLGSGLHLIGNNTAITWTKGGAPYSFFRTDNASDVTIEGFAFNTRARTAASSTPQTHAIVFDNSTNVSAIGNTFYGVKGINIAGSEQVTIAGNNFLVGSEGIVTGGLTPESRTALSKGIIISDNYFEGQGRESIDFNFDTVQAYVIGNTFIGGSRAGKELQDEIIDIGGGVMGHLVISNNSIDAKSGYARAVWIKLDVANVEITNNSISGLFRVDGYAGLRLTTVDGFTISGNSMIGSNAAILVEQSSNGVVTSNTFEGTALIQTGSGNKQIVQYSNSNNLPADASSSWRGPAVSLVDLTGKNQLAGLTGSDALSGGDGNDVINGGAGNDLILGGRGDDLLFGADGSDVLYGHSGDDTLVGGGEADTLSGGSGNDDLSGGLGDDLLVAGAGLQFLRGGDGADTLDASLGREAVLVGGSGNDVYLVSDSSTRFMEALDDGVDMIRVAFDARLYRVPENVENLVLAGNVSRAEGNAADNLIVGSDGDNFLWGAVGADTLAGGLGNDTLVGDNQAGISSADCFVFENGGGSDVILDFQVGFDRIILPASAFGSNVEAVNSVRWVEGGGALSWAGGSILFSGIKHGTLSASDFLFY</sequence>
<dbReference type="AlphaFoldDB" id="A0A6M1LVA9"/>
<keyword evidence="4" id="KW-1185">Reference proteome</keyword>
<evidence type="ECO:0000313" key="3">
    <source>
        <dbReference type="EMBL" id="NGM24401.1"/>
    </source>
</evidence>
<dbReference type="SMART" id="SM00710">
    <property type="entry name" value="PbH1"/>
    <property type="match status" value="8"/>
</dbReference>
<dbReference type="InterPro" id="IPR001343">
    <property type="entry name" value="Hemolysn_Ca-bd"/>
</dbReference>
<dbReference type="GO" id="GO:0005576">
    <property type="term" value="C:extracellular region"/>
    <property type="evidence" value="ECO:0007669"/>
    <property type="project" value="UniProtKB-SubCell"/>
</dbReference>
<dbReference type="PROSITE" id="PS00330">
    <property type="entry name" value="HEMOLYSIN_CALCIUM"/>
    <property type="match status" value="2"/>
</dbReference>
<dbReference type="SUPFAM" id="SSF51120">
    <property type="entry name" value="beta-Roll"/>
    <property type="match status" value="2"/>
</dbReference>
<evidence type="ECO:0008006" key="5">
    <source>
        <dbReference type="Google" id="ProtNLM"/>
    </source>
</evidence>
<dbReference type="InterPro" id="IPR011049">
    <property type="entry name" value="Serralysin-like_metalloprot_C"/>
</dbReference>
<reference evidence="3 4" key="1">
    <citation type="submission" date="2020-02" db="EMBL/GenBank/DDBJ databases">
        <authorList>
            <person name="Kim H.M."/>
            <person name="Jeon C.O."/>
        </authorList>
    </citation>
    <scope>NUCLEOTIDE SEQUENCE [LARGE SCALE GENOMIC DNA]</scope>
    <source>
        <strain evidence="3 4">PeD5</strain>
    </source>
</reference>